<evidence type="ECO:0000313" key="3">
    <source>
        <dbReference type="Proteomes" id="UP000485058"/>
    </source>
</evidence>
<protein>
    <submittedName>
        <fullName evidence="2">tRNA-binding domain-containing protein</fullName>
    </submittedName>
</protein>
<comment type="caution">
    <text evidence="2">The sequence shown here is derived from an EMBL/GenBank/DDBJ whole genome shotgun (WGS) entry which is preliminary data.</text>
</comment>
<evidence type="ECO:0000256" key="1">
    <source>
        <dbReference type="SAM" id="MobiDB-lite"/>
    </source>
</evidence>
<dbReference type="Proteomes" id="UP000485058">
    <property type="component" value="Unassembled WGS sequence"/>
</dbReference>
<feature type="region of interest" description="Disordered" evidence="1">
    <location>
        <begin position="1"/>
        <end position="53"/>
    </location>
</feature>
<evidence type="ECO:0000313" key="2">
    <source>
        <dbReference type="EMBL" id="GFH15099.1"/>
    </source>
</evidence>
<dbReference type="Gene3D" id="2.40.50.140">
    <property type="entry name" value="Nucleic acid-binding proteins"/>
    <property type="match status" value="1"/>
</dbReference>
<proteinExistence type="predicted"/>
<sequence length="102" mass="10293">MLLAAEAVEGPPAGEGDEAGAGLRVRLLSPPPGSSPGDQVYLQGAQPSLDTPKQVKSEHFKAVVAVLKVADNHLASLDGVPLVTTLGPVTVAEDIPPGSAIH</sequence>
<name>A0A699Z7E7_HAELA</name>
<dbReference type="EMBL" id="BLLF01000806">
    <property type="protein sequence ID" value="GFH15099.1"/>
    <property type="molecule type" value="Genomic_DNA"/>
</dbReference>
<organism evidence="2 3">
    <name type="scientific">Haematococcus lacustris</name>
    <name type="common">Green alga</name>
    <name type="synonym">Haematococcus pluvialis</name>
    <dbReference type="NCBI Taxonomy" id="44745"/>
    <lineage>
        <taxon>Eukaryota</taxon>
        <taxon>Viridiplantae</taxon>
        <taxon>Chlorophyta</taxon>
        <taxon>core chlorophytes</taxon>
        <taxon>Chlorophyceae</taxon>
        <taxon>CS clade</taxon>
        <taxon>Chlamydomonadales</taxon>
        <taxon>Haematococcaceae</taxon>
        <taxon>Haematococcus</taxon>
    </lineage>
</organism>
<dbReference type="AlphaFoldDB" id="A0A699Z7E7"/>
<gene>
    <name evidence="2" type="ORF">HaLaN_11264</name>
</gene>
<dbReference type="InterPro" id="IPR012340">
    <property type="entry name" value="NA-bd_OB-fold"/>
</dbReference>
<keyword evidence="3" id="KW-1185">Reference proteome</keyword>
<reference evidence="2 3" key="1">
    <citation type="submission" date="2020-02" db="EMBL/GenBank/DDBJ databases">
        <title>Draft genome sequence of Haematococcus lacustris strain NIES-144.</title>
        <authorList>
            <person name="Morimoto D."/>
            <person name="Nakagawa S."/>
            <person name="Yoshida T."/>
            <person name="Sawayama S."/>
        </authorList>
    </citation>
    <scope>NUCLEOTIDE SEQUENCE [LARGE SCALE GENOMIC DNA]</scope>
    <source>
        <strain evidence="2 3">NIES-144</strain>
    </source>
</reference>
<accession>A0A699Z7E7</accession>
<feature type="compositionally biased region" description="Low complexity" evidence="1">
    <location>
        <begin position="1"/>
        <end position="28"/>
    </location>
</feature>